<dbReference type="AlphaFoldDB" id="A0AA97LEG1"/>
<dbReference type="Pfam" id="PF04711">
    <property type="entry name" value="ApoA-II"/>
    <property type="match status" value="1"/>
</dbReference>
<accession>A0AA97LEG1</accession>
<dbReference type="KEGG" id="emc:129341139"/>
<dbReference type="GO" id="GO:0008289">
    <property type="term" value="F:lipid binding"/>
    <property type="evidence" value="ECO:0007669"/>
    <property type="project" value="InterPro"/>
</dbReference>
<name>A0AA97LEG1_EUBMA</name>
<keyword evidence="1" id="KW-0732">Signal</keyword>
<evidence type="ECO:0000313" key="3">
    <source>
        <dbReference type="RefSeq" id="XP_054852106.1"/>
    </source>
</evidence>
<dbReference type="Proteomes" id="UP001190640">
    <property type="component" value="Chromosome 1"/>
</dbReference>
<feature type="chain" id="PRO_5041723490" evidence="1">
    <location>
        <begin position="19"/>
        <end position="101"/>
    </location>
</feature>
<dbReference type="RefSeq" id="XP_054852106.1">
    <property type="nucleotide sequence ID" value="XM_054996131.1"/>
</dbReference>
<dbReference type="GO" id="GO:0042157">
    <property type="term" value="P:lipoprotein metabolic process"/>
    <property type="evidence" value="ECO:0007669"/>
    <property type="project" value="InterPro"/>
</dbReference>
<dbReference type="GeneID" id="129341139"/>
<evidence type="ECO:0000256" key="1">
    <source>
        <dbReference type="SAM" id="SignalP"/>
    </source>
</evidence>
<dbReference type="GO" id="GO:0005576">
    <property type="term" value="C:extracellular region"/>
    <property type="evidence" value="ECO:0007669"/>
    <property type="project" value="InterPro"/>
</dbReference>
<reference evidence="3" key="1">
    <citation type="submission" date="2025-08" db="UniProtKB">
        <authorList>
            <consortium name="RefSeq"/>
        </authorList>
    </citation>
    <scope>IDENTIFICATION</scope>
    <source>
        <tissue evidence="3">Blood</tissue>
    </source>
</reference>
<protein>
    <submittedName>
        <fullName evidence="3">Apolipoprotein A-II-like</fullName>
    </submittedName>
</protein>
<proteinExistence type="predicted"/>
<sequence length="101" mass="11573">MKVFALAILLVSLYCIEGAVVKREAEGEQAPATASPHIDQFFARYFPNISEYFKKDTLTDYTTQARDFLRQLPERIFNEDLRDQVSQTITRVVESAKAVIQ</sequence>
<gene>
    <name evidence="3" type="primary">LOC129341139</name>
</gene>
<dbReference type="GO" id="GO:0006869">
    <property type="term" value="P:lipid transport"/>
    <property type="evidence" value="ECO:0007669"/>
    <property type="project" value="InterPro"/>
</dbReference>
<feature type="signal peptide" evidence="1">
    <location>
        <begin position="1"/>
        <end position="18"/>
    </location>
</feature>
<evidence type="ECO:0000313" key="2">
    <source>
        <dbReference type="Proteomes" id="UP001190640"/>
    </source>
</evidence>
<dbReference type="InterPro" id="IPR006801">
    <property type="entry name" value="ApoA-II"/>
</dbReference>
<keyword evidence="2" id="KW-1185">Reference proteome</keyword>
<organism evidence="2 3">
    <name type="scientific">Eublepharis macularius</name>
    <name type="common">Leopard gecko</name>
    <name type="synonym">Cyrtodactylus macularius</name>
    <dbReference type="NCBI Taxonomy" id="481883"/>
    <lineage>
        <taxon>Eukaryota</taxon>
        <taxon>Metazoa</taxon>
        <taxon>Chordata</taxon>
        <taxon>Craniata</taxon>
        <taxon>Vertebrata</taxon>
        <taxon>Euteleostomi</taxon>
        <taxon>Lepidosauria</taxon>
        <taxon>Squamata</taxon>
        <taxon>Bifurcata</taxon>
        <taxon>Gekkota</taxon>
        <taxon>Eublepharidae</taxon>
        <taxon>Eublepharinae</taxon>
        <taxon>Eublepharis</taxon>
    </lineage>
</organism>